<protein>
    <submittedName>
        <fullName evidence="3">Putative exopolysaccharide production protein ExoZ</fullName>
    </submittedName>
</protein>
<evidence type="ECO:0000313" key="4">
    <source>
        <dbReference type="Proteomes" id="UP000004728"/>
    </source>
</evidence>
<dbReference type="GO" id="GO:0016020">
    <property type="term" value="C:membrane"/>
    <property type="evidence" value="ECO:0007669"/>
    <property type="project" value="TreeGrafter"/>
</dbReference>
<keyword evidence="1" id="KW-1133">Transmembrane helix</keyword>
<dbReference type="InParanoid" id="F1ZDT9"/>
<dbReference type="Pfam" id="PF01757">
    <property type="entry name" value="Acyl_transf_3"/>
    <property type="match status" value="1"/>
</dbReference>
<feature type="transmembrane region" description="Helical" evidence="1">
    <location>
        <begin position="234"/>
        <end position="256"/>
    </location>
</feature>
<evidence type="ECO:0000256" key="1">
    <source>
        <dbReference type="SAM" id="Phobius"/>
    </source>
</evidence>
<reference evidence="3 4" key="1">
    <citation type="journal article" date="2012" name="J. Bacteriol.">
        <title>Draft Genome Sequence of Novosphingobium nitrogenifigens Y88T.</title>
        <authorList>
            <person name="Strabala T.J."/>
            <person name="Macdonald L."/>
            <person name="Liu V."/>
            <person name="Smit A.M."/>
        </authorList>
    </citation>
    <scope>NUCLEOTIDE SEQUENCE [LARGE SCALE GENOMIC DNA]</scope>
    <source>
        <strain evidence="3 4">DSM 19370</strain>
    </source>
</reference>
<feature type="domain" description="Acyltransferase 3" evidence="2">
    <location>
        <begin position="20"/>
        <end position="341"/>
    </location>
</feature>
<feature type="transmembrane region" description="Helical" evidence="1">
    <location>
        <begin position="328"/>
        <end position="350"/>
    </location>
</feature>
<dbReference type="InterPro" id="IPR002656">
    <property type="entry name" value="Acyl_transf_3_dom"/>
</dbReference>
<dbReference type="eggNOG" id="COG1835">
    <property type="taxonomic scope" value="Bacteria"/>
</dbReference>
<feature type="transmembrane region" description="Helical" evidence="1">
    <location>
        <begin position="148"/>
        <end position="166"/>
    </location>
</feature>
<dbReference type="InterPro" id="IPR050879">
    <property type="entry name" value="Acyltransferase_3"/>
</dbReference>
<feature type="transmembrane region" description="Helical" evidence="1">
    <location>
        <begin position="56"/>
        <end position="80"/>
    </location>
</feature>
<gene>
    <name evidence="3" type="ORF">Y88_3532</name>
</gene>
<dbReference type="AlphaFoldDB" id="F1ZDT9"/>
<evidence type="ECO:0000313" key="3">
    <source>
        <dbReference type="EMBL" id="EGD57224.1"/>
    </source>
</evidence>
<sequence length="402" mass="44316">MRHALGWAQLPMTSKSGDIVGIQYLRGLAAIAVVIDHTVSMATFPKYFNVPHASALASYGMLGVNLFFVISGFIIAYTSLEFRDGRYAAKITVPAFSEKRFFRIVPVMWAAIALYMLGRFVGRDFTLNTTYLNAFLLLPFGNVEPNQIWTLRQELFFYIMFAISFLRPRQAPWLIGLWGLSPLLYAIVAGPRPSIDAAHQFLWLATFPMNITFLVGLAIGLLHLRLDGNATIRVGHFAFPLAIAMMAILWGIGFAFDLHVDDLRSALFTSLICGPIVLVATRLDCPGGILDRFGRLLGKASFAIYLFHPHAASASLGILARLLHRTHFAPAATISTLIAVLAGILAHYCIEEPVHKACRRLASRMRGRTSNRLAETIVESQLSATPTLTGLGKTVSISHRNT</sequence>
<keyword evidence="1" id="KW-0812">Transmembrane</keyword>
<proteinExistence type="predicted"/>
<evidence type="ECO:0000259" key="2">
    <source>
        <dbReference type="Pfam" id="PF01757"/>
    </source>
</evidence>
<dbReference type="PANTHER" id="PTHR23028:SF53">
    <property type="entry name" value="ACYL_TRANSF_3 DOMAIN-CONTAINING PROTEIN"/>
    <property type="match status" value="1"/>
</dbReference>
<feature type="transmembrane region" description="Helical" evidence="1">
    <location>
        <begin position="302"/>
        <end position="322"/>
    </location>
</feature>
<feature type="transmembrane region" description="Helical" evidence="1">
    <location>
        <begin position="101"/>
        <end position="122"/>
    </location>
</feature>
<feature type="transmembrane region" description="Helical" evidence="1">
    <location>
        <begin position="262"/>
        <end position="281"/>
    </location>
</feature>
<dbReference type="RefSeq" id="WP_008071808.1">
    <property type="nucleotide sequence ID" value="NZ_AQWK01000004.1"/>
</dbReference>
<dbReference type="GO" id="GO:0000271">
    <property type="term" value="P:polysaccharide biosynthetic process"/>
    <property type="evidence" value="ECO:0007669"/>
    <property type="project" value="TreeGrafter"/>
</dbReference>
<dbReference type="PANTHER" id="PTHR23028">
    <property type="entry name" value="ACETYLTRANSFERASE"/>
    <property type="match status" value="1"/>
</dbReference>
<dbReference type="OrthoDB" id="9767863at2"/>
<feature type="transmembrane region" description="Helical" evidence="1">
    <location>
        <begin position="201"/>
        <end position="222"/>
    </location>
</feature>
<dbReference type="EMBL" id="AEWJ01000067">
    <property type="protein sequence ID" value="EGD57224.1"/>
    <property type="molecule type" value="Genomic_DNA"/>
</dbReference>
<feature type="transmembrane region" description="Helical" evidence="1">
    <location>
        <begin position="173"/>
        <end position="189"/>
    </location>
</feature>
<organism evidence="3 4">
    <name type="scientific">Novosphingobium nitrogenifigens DSM 19370</name>
    <dbReference type="NCBI Taxonomy" id="983920"/>
    <lineage>
        <taxon>Bacteria</taxon>
        <taxon>Pseudomonadati</taxon>
        <taxon>Pseudomonadota</taxon>
        <taxon>Alphaproteobacteria</taxon>
        <taxon>Sphingomonadales</taxon>
        <taxon>Sphingomonadaceae</taxon>
        <taxon>Novosphingobium</taxon>
    </lineage>
</organism>
<keyword evidence="1" id="KW-0472">Membrane</keyword>
<comment type="caution">
    <text evidence="3">The sequence shown here is derived from an EMBL/GenBank/DDBJ whole genome shotgun (WGS) entry which is preliminary data.</text>
</comment>
<dbReference type="STRING" id="983920.Y88_3532"/>
<dbReference type="GO" id="GO:0016747">
    <property type="term" value="F:acyltransferase activity, transferring groups other than amino-acyl groups"/>
    <property type="evidence" value="ECO:0007669"/>
    <property type="project" value="InterPro"/>
</dbReference>
<dbReference type="HOGENOM" id="CLU_005679_2_0_5"/>
<accession>F1ZDT9</accession>
<keyword evidence="4" id="KW-1185">Reference proteome</keyword>
<feature type="transmembrane region" description="Helical" evidence="1">
    <location>
        <begin position="24"/>
        <end position="44"/>
    </location>
</feature>
<dbReference type="Proteomes" id="UP000004728">
    <property type="component" value="Unassembled WGS sequence"/>
</dbReference>
<name>F1ZDT9_9SPHN</name>